<comment type="caution">
    <text evidence="1">The sequence shown here is derived from an EMBL/GenBank/DDBJ whole genome shotgun (WGS) entry which is preliminary data.</text>
</comment>
<sequence length="163" mass="19430">MCEQRKVYHYLGELKEVSKEVVICNIYVPNLEDERVAMWDSGEAASLAKLNRFLISPNILLWFSDLLQRNLPKSIFDHSTVRLDINKEGWWPYPFRYFNSWSDDKSLMDLVSEEWTKKKVTGNARCCMTFKIRAVKNVFKRWQKKVKSEDKSLEWLEAKLKPF</sequence>
<dbReference type="Proteomes" id="UP001064489">
    <property type="component" value="Chromosome 11"/>
</dbReference>
<reference evidence="1" key="2">
    <citation type="submission" date="2023-02" db="EMBL/GenBank/DDBJ databases">
        <authorList>
            <person name="Swenson N.G."/>
            <person name="Wegrzyn J.L."/>
            <person name="Mcevoy S.L."/>
        </authorList>
    </citation>
    <scope>NUCLEOTIDE SEQUENCE</scope>
    <source>
        <strain evidence="1">91603</strain>
        <tissue evidence="1">Leaf</tissue>
    </source>
</reference>
<evidence type="ECO:0000313" key="2">
    <source>
        <dbReference type="Proteomes" id="UP001064489"/>
    </source>
</evidence>
<evidence type="ECO:0000313" key="1">
    <source>
        <dbReference type="EMBL" id="KAI9154429.1"/>
    </source>
</evidence>
<gene>
    <name evidence="1" type="ORF">LWI28_026216</name>
</gene>
<organism evidence="1 2">
    <name type="scientific">Acer negundo</name>
    <name type="common">Box elder</name>
    <dbReference type="NCBI Taxonomy" id="4023"/>
    <lineage>
        <taxon>Eukaryota</taxon>
        <taxon>Viridiplantae</taxon>
        <taxon>Streptophyta</taxon>
        <taxon>Embryophyta</taxon>
        <taxon>Tracheophyta</taxon>
        <taxon>Spermatophyta</taxon>
        <taxon>Magnoliopsida</taxon>
        <taxon>eudicotyledons</taxon>
        <taxon>Gunneridae</taxon>
        <taxon>Pentapetalae</taxon>
        <taxon>rosids</taxon>
        <taxon>malvids</taxon>
        <taxon>Sapindales</taxon>
        <taxon>Sapindaceae</taxon>
        <taxon>Hippocastanoideae</taxon>
        <taxon>Acereae</taxon>
        <taxon>Acer</taxon>
    </lineage>
</organism>
<reference evidence="1" key="1">
    <citation type="journal article" date="2022" name="Plant J.">
        <title>Strategies of tolerance reflected in two North American maple genomes.</title>
        <authorList>
            <person name="McEvoy S.L."/>
            <person name="Sezen U.U."/>
            <person name="Trouern-Trend A."/>
            <person name="McMahon S.M."/>
            <person name="Schaberg P.G."/>
            <person name="Yang J."/>
            <person name="Wegrzyn J.L."/>
            <person name="Swenson N.G."/>
        </authorList>
    </citation>
    <scope>NUCLEOTIDE SEQUENCE</scope>
    <source>
        <strain evidence="1">91603</strain>
    </source>
</reference>
<dbReference type="AlphaFoldDB" id="A0AAD5NGB7"/>
<accession>A0AAD5NGB7</accession>
<keyword evidence="2" id="KW-1185">Reference proteome</keyword>
<proteinExistence type="predicted"/>
<protein>
    <submittedName>
        <fullName evidence="1">Uncharacterized protein</fullName>
    </submittedName>
</protein>
<name>A0AAD5NGB7_ACENE</name>
<dbReference type="EMBL" id="JAJSOW010000108">
    <property type="protein sequence ID" value="KAI9154429.1"/>
    <property type="molecule type" value="Genomic_DNA"/>
</dbReference>